<evidence type="ECO:0000313" key="1">
    <source>
        <dbReference type="EMBL" id="KAB8292429.1"/>
    </source>
</evidence>
<proteinExistence type="predicted"/>
<organism evidence="1 2">
    <name type="scientific">Monilinia laxa</name>
    <name type="common">Brown rot fungus</name>
    <name type="synonym">Sclerotinia laxa</name>
    <dbReference type="NCBI Taxonomy" id="61186"/>
    <lineage>
        <taxon>Eukaryota</taxon>
        <taxon>Fungi</taxon>
        <taxon>Dikarya</taxon>
        <taxon>Ascomycota</taxon>
        <taxon>Pezizomycotina</taxon>
        <taxon>Leotiomycetes</taxon>
        <taxon>Helotiales</taxon>
        <taxon>Sclerotiniaceae</taxon>
        <taxon>Monilinia</taxon>
    </lineage>
</organism>
<reference evidence="1 2" key="1">
    <citation type="submission" date="2019-06" db="EMBL/GenBank/DDBJ databases">
        <title>Genome Sequence of the Brown Rot Fungal Pathogen Monilinia laxa.</title>
        <authorList>
            <person name="De Miccolis Angelini R.M."/>
            <person name="Landi L."/>
            <person name="Abate D."/>
            <person name="Pollastro S."/>
            <person name="Romanazzi G."/>
            <person name="Faretra F."/>
        </authorList>
    </citation>
    <scope>NUCLEOTIDE SEQUENCE [LARGE SCALE GENOMIC DNA]</scope>
    <source>
        <strain evidence="1 2">Mlax316</strain>
    </source>
</reference>
<dbReference type="Proteomes" id="UP000326757">
    <property type="component" value="Unassembled WGS sequence"/>
</dbReference>
<dbReference type="EMBL" id="VIGI01000013">
    <property type="protein sequence ID" value="KAB8292429.1"/>
    <property type="molecule type" value="Genomic_DNA"/>
</dbReference>
<gene>
    <name evidence="1" type="ORF">EYC80_008155</name>
</gene>
<name>A0A5N6JTM5_MONLA</name>
<sequence length="90" mass="10221">MFVYCPFRSISNLLKTHHKCHVTLSDGHGTATISLLCCYRDDPTFLGNFPNPNISKNSKGYPIFHLPTDILKAHWANMNNYKTNLIQADP</sequence>
<protein>
    <submittedName>
        <fullName evidence="1">Uncharacterized protein</fullName>
    </submittedName>
</protein>
<comment type="caution">
    <text evidence="1">The sequence shown here is derived from an EMBL/GenBank/DDBJ whole genome shotgun (WGS) entry which is preliminary data.</text>
</comment>
<accession>A0A5N6JTM5</accession>
<dbReference type="AlphaFoldDB" id="A0A5N6JTM5"/>
<keyword evidence="2" id="KW-1185">Reference proteome</keyword>
<evidence type="ECO:0000313" key="2">
    <source>
        <dbReference type="Proteomes" id="UP000326757"/>
    </source>
</evidence>